<evidence type="ECO:0000313" key="4">
    <source>
        <dbReference type="Proteomes" id="UP000261032"/>
    </source>
</evidence>
<evidence type="ECO:0000259" key="1">
    <source>
        <dbReference type="Pfam" id="PF14300"/>
    </source>
</evidence>
<dbReference type="EMBL" id="JAQLKE010000013">
    <property type="protein sequence ID" value="MDB7084038.1"/>
    <property type="molecule type" value="Genomic_DNA"/>
</dbReference>
<dbReference type="GeneID" id="64195534"/>
<proteinExistence type="predicted"/>
<dbReference type="AlphaFoldDB" id="A0A3E3EF52"/>
<evidence type="ECO:0000313" key="3">
    <source>
        <dbReference type="EMBL" id="RGD86535.1"/>
    </source>
</evidence>
<name>A0A3E3EF52_9FIRM</name>
<reference evidence="2" key="2">
    <citation type="submission" date="2023-01" db="EMBL/GenBank/DDBJ databases">
        <title>Human gut microbiome strain richness.</title>
        <authorList>
            <person name="Chen-Liaw A."/>
        </authorList>
    </citation>
    <scope>NUCLEOTIDE SEQUENCE</scope>
    <source>
        <strain evidence="2">1001217st2_G6_1001217B_191108</strain>
    </source>
</reference>
<dbReference type="Pfam" id="PF14300">
    <property type="entry name" value="DMP19"/>
    <property type="match status" value="1"/>
</dbReference>
<dbReference type="EMBL" id="QUSL01000005">
    <property type="protein sequence ID" value="RGD86535.1"/>
    <property type="molecule type" value="Genomic_DNA"/>
</dbReference>
<dbReference type="RefSeq" id="WP_003537504.1">
    <property type="nucleotide sequence ID" value="NZ_BAABXX010000001.1"/>
</dbReference>
<protein>
    <recommendedName>
        <fullName evidence="1">DNA mimic protein DMP19 C-terminal domain-containing protein</fullName>
    </recommendedName>
</protein>
<dbReference type="InterPro" id="IPR025402">
    <property type="entry name" value="DMP19_C"/>
</dbReference>
<reference evidence="3 4" key="1">
    <citation type="submission" date="2018-08" db="EMBL/GenBank/DDBJ databases">
        <title>A genome reference for cultivated species of the human gut microbiota.</title>
        <authorList>
            <person name="Zou Y."/>
            <person name="Xue W."/>
            <person name="Luo G."/>
        </authorList>
    </citation>
    <scope>NUCLEOTIDE SEQUENCE [LARGE SCALE GENOMIC DNA]</scope>
    <source>
        <strain evidence="3 4">OM06-4</strain>
    </source>
</reference>
<feature type="domain" description="DNA mimic protein DMP19 C-terminal" evidence="1">
    <location>
        <begin position="1"/>
        <end position="83"/>
    </location>
</feature>
<dbReference type="Proteomes" id="UP000261032">
    <property type="component" value="Unassembled WGS sequence"/>
</dbReference>
<dbReference type="Proteomes" id="UP001211987">
    <property type="component" value="Unassembled WGS sequence"/>
</dbReference>
<evidence type="ECO:0000313" key="2">
    <source>
        <dbReference type="EMBL" id="MDB7084038.1"/>
    </source>
</evidence>
<accession>A0A3E3EF52</accession>
<dbReference type="Gene3D" id="1.20.1420.60">
    <property type="match status" value="1"/>
</dbReference>
<sequence length="102" mass="12158">MGGVEQFISNYYHHSDFTLEAFRDLELTISKDYLQAAINIYPNKRIEMYSNQEISNQLDQIDEQYYADHEIEYFDFIDKYTEGNIVKMDEIMFKIGAFSKLT</sequence>
<comment type="caution">
    <text evidence="3">The sequence shown here is derived from an EMBL/GenBank/DDBJ whole genome shotgun (WGS) entry which is preliminary data.</text>
</comment>
<organism evidence="3 4">
    <name type="scientific">Thomasclavelia ramosa</name>
    <dbReference type="NCBI Taxonomy" id="1547"/>
    <lineage>
        <taxon>Bacteria</taxon>
        <taxon>Bacillati</taxon>
        <taxon>Bacillota</taxon>
        <taxon>Erysipelotrichia</taxon>
        <taxon>Erysipelotrichales</taxon>
        <taxon>Coprobacillaceae</taxon>
        <taxon>Thomasclavelia</taxon>
    </lineage>
</organism>
<gene>
    <name evidence="3" type="ORF">DXB93_05055</name>
    <name evidence="2" type="ORF">PM738_09520</name>
</gene>